<evidence type="ECO:0000313" key="4">
    <source>
        <dbReference type="EMBL" id="OBA28399.1"/>
    </source>
</evidence>
<dbReference type="InterPro" id="IPR052146">
    <property type="entry name" value="HOT1"/>
</dbReference>
<protein>
    <recommendedName>
        <fullName evidence="3">Transcription activator GCR1-like domain-containing protein</fullName>
    </recommendedName>
</protein>
<dbReference type="GO" id="GO:0000981">
    <property type="term" value="F:DNA-binding transcription factor activity, RNA polymerase II-specific"/>
    <property type="evidence" value="ECO:0007669"/>
    <property type="project" value="TreeGrafter"/>
</dbReference>
<evidence type="ECO:0000313" key="5">
    <source>
        <dbReference type="Proteomes" id="UP000092321"/>
    </source>
</evidence>
<feature type="compositionally biased region" description="Polar residues" evidence="2">
    <location>
        <begin position="191"/>
        <end position="206"/>
    </location>
</feature>
<feature type="region of interest" description="Disordered" evidence="2">
    <location>
        <begin position="185"/>
        <end position="208"/>
    </location>
</feature>
<dbReference type="OrthoDB" id="428577at2759"/>
<accession>A0A1B7TI32</accession>
<sequence length="521" mass="59948">MEHSNPSNFMGLNTPSNIMNRSTSTHIMFQPTSMISGLSSIRFLNDINNVGLPADENTTSLDNLHKPEMMNANDKILMLEQENAILEKKVLILTNENETNIMHWDTEKKEYEQKLEKQHEIINSLTSYINSHLENEIKNREILIKNINDLKDQTLNSVKSQTMSRSSEDDNRSFQLLNGSSINKVIKPKFTQKNSERNNSNSSVDSNKGKMASDLIAQIVTQQQNLRTSNSTTPLTINRKIIAKHQEEMRSQSLPYHFNNIDTPNLLNNNNNNDSIYVSGKEVFKNTLLDVPSRPAIKLQTTKSLDENDHEDNFHPQKPLTQSNPHMDILTINNNNNNNTNIKNNNHNLEAKINIPLNNEDWVAETKKPTTESTKNNNNNNNKAKNLDIPVYKFMKCPKTVMNVWNEFTQSTPEKPSVLEMNSLYGSAWRKLSPAIDKQYSRRNMIYKAISFGMREKNMTIQECVHILEKARLKYYDLETKKEIDPENVSSADLENQNIKIKQKSVGWLTNHLNIPNELKR</sequence>
<dbReference type="PANTHER" id="PTHR37784">
    <property type="entry name" value="PROTEIN MSN1"/>
    <property type="match status" value="1"/>
</dbReference>
<dbReference type="GO" id="GO:0000978">
    <property type="term" value="F:RNA polymerase II cis-regulatory region sequence-specific DNA binding"/>
    <property type="evidence" value="ECO:0007669"/>
    <property type="project" value="TreeGrafter"/>
</dbReference>
<evidence type="ECO:0000256" key="2">
    <source>
        <dbReference type="SAM" id="MobiDB-lite"/>
    </source>
</evidence>
<dbReference type="Proteomes" id="UP000092321">
    <property type="component" value="Unassembled WGS sequence"/>
</dbReference>
<reference evidence="5" key="1">
    <citation type="journal article" date="2016" name="Proc. Natl. Acad. Sci. U.S.A.">
        <title>Comparative genomics of biotechnologically important yeasts.</title>
        <authorList>
            <person name="Riley R."/>
            <person name="Haridas S."/>
            <person name="Wolfe K.H."/>
            <person name="Lopes M.R."/>
            <person name="Hittinger C.T."/>
            <person name="Goeker M."/>
            <person name="Salamov A.A."/>
            <person name="Wisecaver J.H."/>
            <person name="Long T.M."/>
            <person name="Calvey C.H."/>
            <person name="Aerts A.L."/>
            <person name="Barry K.W."/>
            <person name="Choi C."/>
            <person name="Clum A."/>
            <person name="Coughlan A.Y."/>
            <person name="Deshpande S."/>
            <person name="Douglass A.P."/>
            <person name="Hanson S.J."/>
            <person name="Klenk H.-P."/>
            <person name="LaButti K.M."/>
            <person name="Lapidus A."/>
            <person name="Lindquist E.A."/>
            <person name="Lipzen A.M."/>
            <person name="Meier-Kolthoff J.P."/>
            <person name="Ohm R.A."/>
            <person name="Otillar R.P."/>
            <person name="Pangilinan J.L."/>
            <person name="Peng Y."/>
            <person name="Rokas A."/>
            <person name="Rosa C.A."/>
            <person name="Scheuner C."/>
            <person name="Sibirny A.A."/>
            <person name="Slot J.C."/>
            <person name="Stielow J.B."/>
            <person name="Sun H."/>
            <person name="Kurtzman C.P."/>
            <person name="Blackwell M."/>
            <person name="Grigoriev I.V."/>
            <person name="Jeffries T.W."/>
        </authorList>
    </citation>
    <scope>NUCLEOTIDE SEQUENCE [LARGE SCALE GENOMIC DNA]</scope>
    <source>
        <strain evidence="5">NRRL Y-1626</strain>
    </source>
</reference>
<evidence type="ECO:0000259" key="3">
    <source>
        <dbReference type="Pfam" id="PF12550"/>
    </source>
</evidence>
<feature type="coiled-coil region" evidence="1">
    <location>
        <begin position="69"/>
        <end position="96"/>
    </location>
</feature>
<keyword evidence="5" id="KW-1185">Reference proteome</keyword>
<organism evidence="4 5">
    <name type="scientific">Hanseniaspora valbyensis NRRL Y-1626</name>
    <dbReference type="NCBI Taxonomy" id="766949"/>
    <lineage>
        <taxon>Eukaryota</taxon>
        <taxon>Fungi</taxon>
        <taxon>Dikarya</taxon>
        <taxon>Ascomycota</taxon>
        <taxon>Saccharomycotina</taxon>
        <taxon>Saccharomycetes</taxon>
        <taxon>Saccharomycodales</taxon>
        <taxon>Saccharomycodaceae</taxon>
        <taxon>Hanseniaspora</taxon>
    </lineage>
</organism>
<proteinExistence type="predicted"/>
<evidence type="ECO:0000256" key="1">
    <source>
        <dbReference type="SAM" id="Coils"/>
    </source>
</evidence>
<gene>
    <name evidence="4" type="ORF">HANVADRAFT_51693</name>
</gene>
<dbReference type="GO" id="GO:0060963">
    <property type="term" value="P:positive regulation of ribosomal protein gene transcription by RNA polymerase II"/>
    <property type="evidence" value="ECO:0007669"/>
    <property type="project" value="TreeGrafter"/>
</dbReference>
<feature type="domain" description="Transcription activator GCR1-like" evidence="3">
    <location>
        <begin position="392"/>
        <end position="472"/>
    </location>
</feature>
<name>A0A1B7TI32_9ASCO</name>
<keyword evidence="1" id="KW-0175">Coiled coil</keyword>
<dbReference type="PANTHER" id="PTHR37784:SF2">
    <property type="entry name" value="HIGH-OSMOLARITY-INDUCED TRANSCRIPTION PROTEIN 1"/>
    <property type="match status" value="1"/>
</dbReference>
<dbReference type="InterPro" id="IPR022210">
    <property type="entry name" value="TF_GCR1-like"/>
</dbReference>
<dbReference type="EMBL" id="LXPE01000004">
    <property type="protein sequence ID" value="OBA28399.1"/>
    <property type="molecule type" value="Genomic_DNA"/>
</dbReference>
<comment type="caution">
    <text evidence="4">The sequence shown here is derived from an EMBL/GenBank/DDBJ whole genome shotgun (WGS) entry which is preliminary data.</text>
</comment>
<dbReference type="AlphaFoldDB" id="A0A1B7TI32"/>
<dbReference type="Pfam" id="PF12550">
    <property type="entry name" value="GCR1_C"/>
    <property type="match status" value="1"/>
</dbReference>